<dbReference type="OrthoDB" id="9782201at2"/>
<dbReference type="PANTHER" id="PTHR31756">
    <property type="entry name" value="PYRUVATE, PHOSPHATE DIKINASE REGULATORY PROTEIN 1, CHLOROPLASTIC"/>
    <property type="match status" value="1"/>
</dbReference>
<dbReference type="GO" id="GO:0043531">
    <property type="term" value="F:ADP binding"/>
    <property type="evidence" value="ECO:0007669"/>
    <property type="project" value="UniProtKB-UniRule"/>
</dbReference>
<dbReference type="PATRIC" id="fig|1300345.3.peg.1804"/>
<keyword evidence="3 5" id="KW-0547">Nucleotide-binding</keyword>
<dbReference type="eggNOG" id="COG1806">
    <property type="taxonomic scope" value="Bacteria"/>
</dbReference>
<keyword evidence="4 5" id="KW-0418">Kinase</keyword>
<evidence type="ECO:0000256" key="5">
    <source>
        <dbReference type="HAMAP-Rule" id="MF_01062"/>
    </source>
</evidence>
<dbReference type="GO" id="GO:0016776">
    <property type="term" value="F:phosphotransferase activity, phosphate group as acceptor"/>
    <property type="evidence" value="ECO:0007669"/>
    <property type="project" value="UniProtKB-UniRule"/>
</dbReference>
<dbReference type="RefSeq" id="WP_036168908.1">
    <property type="nucleotide sequence ID" value="NZ_JRKJ01000010.1"/>
</dbReference>
<reference evidence="6 7" key="1">
    <citation type="submission" date="2014-09" db="EMBL/GenBank/DDBJ databases">
        <title>Genome sequences of Lysobacter dokdonensis DS-58.</title>
        <authorList>
            <person name="Kim J.F."/>
            <person name="Kwak M.-J."/>
        </authorList>
    </citation>
    <scope>NUCLEOTIDE SEQUENCE [LARGE SCALE GENOMIC DNA]</scope>
    <source>
        <strain evidence="6 7">DS-58</strain>
    </source>
</reference>
<evidence type="ECO:0000256" key="1">
    <source>
        <dbReference type="ARBA" id="ARBA00022527"/>
    </source>
</evidence>
<keyword evidence="2 5" id="KW-0808">Transferase</keyword>
<dbReference type="Proteomes" id="UP000030518">
    <property type="component" value="Unassembled WGS sequence"/>
</dbReference>
<dbReference type="AlphaFoldDB" id="A0A0A2X1E0"/>
<evidence type="ECO:0000256" key="2">
    <source>
        <dbReference type="ARBA" id="ARBA00022679"/>
    </source>
</evidence>
<evidence type="ECO:0000313" key="6">
    <source>
        <dbReference type="EMBL" id="KGQ19034.1"/>
    </source>
</evidence>
<comment type="caution">
    <text evidence="6">The sequence shown here is derived from an EMBL/GenBank/DDBJ whole genome shotgun (WGS) entry which is preliminary data.</text>
</comment>
<dbReference type="EC" id="2.7.11.33" evidence="5"/>
<dbReference type="InterPro" id="IPR026530">
    <property type="entry name" value="PSRP"/>
</dbReference>
<proteinExistence type="inferred from homology"/>
<organism evidence="6 7">
    <name type="scientific">Lysobacter dokdonensis DS-58</name>
    <dbReference type="NCBI Taxonomy" id="1300345"/>
    <lineage>
        <taxon>Bacteria</taxon>
        <taxon>Pseudomonadati</taxon>
        <taxon>Pseudomonadota</taxon>
        <taxon>Gammaproteobacteria</taxon>
        <taxon>Lysobacterales</taxon>
        <taxon>Lysobacteraceae</taxon>
        <taxon>Noviluteimonas</taxon>
    </lineage>
</organism>
<dbReference type="GO" id="GO:0004674">
    <property type="term" value="F:protein serine/threonine kinase activity"/>
    <property type="evidence" value="ECO:0007669"/>
    <property type="project" value="UniProtKB-UniRule"/>
</dbReference>
<dbReference type="STRING" id="1300345.LF41_124"/>
<gene>
    <name evidence="6" type="ORF">LF41_124</name>
</gene>
<dbReference type="PANTHER" id="PTHR31756:SF3">
    <property type="entry name" value="PYRUVATE, PHOSPHATE DIKINASE REGULATORY PROTEIN 1, CHLOROPLASTIC"/>
    <property type="match status" value="1"/>
</dbReference>
<dbReference type="EC" id="2.7.4.28" evidence="5"/>
<dbReference type="HAMAP" id="MF_01062">
    <property type="entry name" value="PSRP"/>
    <property type="match status" value="1"/>
</dbReference>
<comment type="similarity">
    <text evidence="5">Belongs to the pyruvate, phosphate/water dikinase regulatory protein family. PSRP subfamily.</text>
</comment>
<keyword evidence="1 5" id="KW-0723">Serine/threonine-protein kinase</keyword>
<keyword evidence="7" id="KW-1185">Reference proteome</keyword>
<dbReference type="NCBIfam" id="NF003742">
    <property type="entry name" value="PRK05339.1"/>
    <property type="match status" value="1"/>
</dbReference>
<dbReference type="Pfam" id="PF03618">
    <property type="entry name" value="Kinase-PPPase"/>
    <property type="match status" value="1"/>
</dbReference>
<dbReference type="InterPro" id="IPR005177">
    <property type="entry name" value="Kinase-pyrophosphorylase"/>
</dbReference>
<comment type="catalytic activity">
    <reaction evidence="5">
        <text>[pyruvate, water dikinase]-phosphate + phosphate + H(+) = [pyruvate, water dikinase] + diphosphate</text>
        <dbReference type="Rhea" id="RHEA:48580"/>
        <dbReference type="Rhea" id="RHEA-COMP:11425"/>
        <dbReference type="Rhea" id="RHEA-COMP:11426"/>
        <dbReference type="ChEBI" id="CHEBI:15378"/>
        <dbReference type="ChEBI" id="CHEBI:33019"/>
        <dbReference type="ChEBI" id="CHEBI:43176"/>
        <dbReference type="ChEBI" id="CHEBI:43474"/>
        <dbReference type="ChEBI" id="CHEBI:68546"/>
        <dbReference type="EC" id="2.7.4.28"/>
    </reaction>
</comment>
<sequence length="273" mass="30868">MTQTRPVFYVSDGTGITAETIGHSLLTQFADTRFTTDRIPFVDTAEKAREASHRIREAGEAAGLRPIVVNSCVDNELYRILAESGGLMLDIFAPFIEPLERELGEQRKLRVGQAHGMVDFEAYHRRINAMNYALTHDDGISMDFDDAEVILVGVSRAGKTPTCVYLALHYGICAANYPLTEDDLEADRLPDKLRAHRHKLFGLTIDPTRLHQIRQERRPNSRYAQFDTCKREVAQAEHIFRNERLTTLSTTHTSIEEIAGKVLTTLGIHRVMF</sequence>
<name>A0A0A2X1E0_9GAMM</name>
<comment type="catalytic activity">
    <reaction evidence="5">
        <text>[pyruvate, water dikinase] + ADP = [pyruvate, water dikinase]-phosphate + AMP + H(+)</text>
        <dbReference type="Rhea" id="RHEA:46020"/>
        <dbReference type="Rhea" id="RHEA-COMP:11425"/>
        <dbReference type="Rhea" id="RHEA-COMP:11426"/>
        <dbReference type="ChEBI" id="CHEBI:15378"/>
        <dbReference type="ChEBI" id="CHEBI:43176"/>
        <dbReference type="ChEBI" id="CHEBI:68546"/>
        <dbReference type="ChEBI" id="CHEBI:456215"/>
        <dbReference type="ChEBI" id="CHEBI:456216"/>
        <dbReference type="EC" id="2.7.11.33"/>
    </reaction>
</comment>
<dbReference type="EMBL" id="JRKJ01000010">
    <property type="protein sequence ID" value="KGQ19034.1"/>
    <property type="molecule type" value="Genomic_DNA"/>
</dbReference>
<evidence type="ECO:0000256" key="4">
    <source>
        <dbReference type="ARBA" id="ARBA00022777"/>
    </source>
</evidence>
<comment type="function">
    <text evidence="5">Bifunctional serine/threonine kinase and phosphorylase involved in the regulation of the phosphoenolpyruvate synthase (PEPS) by catalyzing its phosphorylation/dephosphorylation.</text>
</comment>
<feature type="binding site" evidence="5">
    <location>
        <begin position="153"/>
        <end position="160"/>
    </location>
    <ligand>
        <name>ADP</name>
        <dbReference type="ChEBI" id="CHEBI:456216"/>
    </ligand>
</feature>
<accession>A0A0A2X1E0</accession>
<protein>
    <recommendedName>
        <fullName evidence="5">Putative phosphoenolpyruvate synthase regulatory protein</fullName>
        <shortName evidence="5">PEP synthase regulatory protein</shortName>
        <shortName evidence="5">PSRP</shortName>
        <ecNumber evidence="5">2.7.11.33</ecNumber>
        <ecNumber evidence="5">2.7.4.28</ecNumber>
    </recommendedName>
    <alternativeName>
        <fullName evidence="5">Pyruvate, water dikinase regulatory protein</fullName>
    </alternativeName>
</protein>
<dbReference type="GO" id="GO:0005524">
    <property type="term" value="F:ATP binding"/>
    <property type="evidence" value="ECO:0007669"/>
    <property type="project" value="InterPro"/>
</dbReference>
<evidence type="ECO:0000256" key="3">
    <source>
        <dbReference type="ARBA" id="ARBA00022741"/>
    </source>
</evidence>
<evidence type="ECO:0000313" key="7">
    <source>
        <dbReference type="Proteomes" id="UP000030518"/>
    </source>
</evidence>